<evidence type="ECO:0000313" key="2">
    <source>
        <dbReference type="EMBL" id="SAY38949.1"/>
    </source>
</evidence>
<feature type="domain" description="J" evidence="1">
    <location>
        <begin position="4"/>
        <end position="57"/>
    </location>
</feature>
<dbReference type="Gene3D" id="1.10.287.110">
    <property type="entry name" value="DnaJ domain"/>
    <property type="match status" value="1"/>
</dbReference>
<accession>A0A164Z558</accession>
<keyword evidence="3" id="KW-1185">Reference proteome</keyword>
<dbReference type="CDD" id="cd06257">
    <property type="entry name" value="DnaJ"/>
    <property type="match status" value="1"/>
</dbReference>
<dbReference type="InterPro" id="IPR036869">
    <property type="entry name" value="J_dom_sf"/>
</dbReference>
<feature type="non-terminal residue" evidence="2">
    <location>
        <position position="57"/>
    </location>
</feature>
<dbReference type="SUPFAM" id="SSF46565">
    <property type="entry name" value="Chaperone J-domain"/>
    <property type="match status" value="1"/>
</dbReference>
<dbReference type="PROSITE" id="PS50076">
    <property type="entry name" value="DNAJ_2"/>
    <property type="match status" value="1"/>
</dbReference>
<gene>
    <name evidence="2" type="ORF">FLM9_970</name>
</gene>
<dbReference type="Pfam" id="PF00226">
    <property type="entry name" value="DnaJ"/>
    <property type="match status" value="1"/>
</dbReference>
<organism evidence="2 3">
    <name type="scientific">Candidatus Synechococcus spongiarum</name>
    <dbReference type="NCBI Taxonomy" id="431041"/>
    <lineage>
        <taxon>Bacteria</taxon>
        <taxon>Bacillati</taxon>
        <taxon>Cyanobacteriota</taxon>
        <taxon>Cyanophyceae</taxon>
        <taxon>Synechococcales</taxon>
        <taxon>Synechococcaceae</taxon>
        <taxon>Synechococcus</taxon>
    </lineage>
</organism>
<evidence type="ECO:0000313" key="3">
    <source>
        <dbReference type="Proteomes" id="UP000182631"/>
    </source>
</evidence>
<evidence type="ECO:0000259" key="1">
    <source>
        <dbReference type="PROSITE" id="PS50076"/>
    </source>
</evidence>
<proteinExistence type="predicted"/>
<dbReference type="Proteomes" id="UP000182631">
    <property type="component" value="Unassembled WGS sequence"/>
</dbReference>
<dbReference type="PANTHER" id="PTHR24074">
    <property type="entry name" value="CO-CHAPERONE PROTEIN DJLA"/>
    <property type="match status" value="1"/>
</dbReference>
<dbReference type="SMART" id="SM00271">
    <property type="entry name" value="DnaJ"/>
    <property type="match status" value="1"/>
</dbReference>
<sequence>MTRDFYTELGLSPTATAAEIKVAYRQLVKRHHPDAGGDQQRIVAINLAYGVLSQAET</sequence>
<name>A0A164Z558_9SYNE</name>
<dbReference type="PRINTS" id="PR00625">
    <property type="entry name" value="JDOMAIN"/>
</dbReference>
<dbReference type="InterPro" id="IPR050817">
    <property type="entry name" value="DjlA_DnaK_co-chaperone"/>
</dbReference>
<protein>
    <submittedName>
        <fullName evidence="2">Possible heat shock protein DnaJ</fullName>
    </submittedName>
</protein>
<dbReference type="AlphaFoldDB" id="A0A164Z558"/>
<keyword evidence="2" id="KW-0346">Stress response</keyword>
<dbReference type="EMBL" id="FITM01000103">
    <property type="protein sequence ID" value="SAY38949.1"/>
    <property type="molecule type" value="Genomic_DNA"/>
</dbReference>
<reference evidence="3" key="1">
    <citation type="submission" date="2016-02" db="EMBL/GenBank/DDBJ databases">
        <authorList>
            <person name="liu f."/>
        </authorList>
    </citation>
    <scope>NUCLEOTIDE SEQUENCE [LARGE SCALE GENOMIC DNA]</scope>
</reference>
<dbReference type="InterPro" id="IPR001623">
    <property type="entry name" value="DnaJ_domain"/>
</dbReference>